<reference evidence="5" key="1">
    <citation type="submission" date="2022-10" db="EMBL/GenBank/DDBJ databases">
        <title>Novel sulphate-reducing endosymbionts in the free-living metamonad Anaeramoeba.</title>
        <authorList>
            <person name="Jerlstrom-Hultqvist J."/>
            <person name="Cepicka I."/>
            <person name="Gallot-Lavallee L."/>
            <person name="Salas-Leiva D."/>
            <person name="Curtis B.A."/>
            <person name="Zahonova K."/>
            <person name="Pipaliya S."/>
            <person name="Dacks J."/>
            <person name="Roger A.J."/>
        </authorList>
    </citation>
    <scope>NUCLEOTIDE SEQUENCE</scope>
    <source>
        <strain evidence="5">BMAN</strain>
    </source>
</reference>
<evidence type="ECO:0000256" key="1">
    <source>
        <dbReference type="ARBA" id="ARBA00022574"/>
    </source>
</evidence>
<gene>
    <name evidence="5" type="ORF">M0811_12252</name>
</gene>
<dbReference type="SMART" id="SM00320">
    <property type="entry name" value="WD40"/>
    <property type="match status" value="6"/>
</dbReference>
<dbReference type="PROSITE" id="PS50082">
    <property type="entry name" value="WD_REPEATS_2"/>
    <property type="match status" value="2"/>
</dbReference>
<feature type="region of interest" description="Disordered" evidence="4">
    <location>
        <begin position="65"/>
        <end position="88"/>
    </location>
</feature>
<dbReference type="Proteomes" id="UP001149090">
    <property type="component" value="Unassembled WGS sequence"/>
</dbReference>
<evidence type="ECO:0000313" key="6">
    <source>
        <dbReference type="Proteomes" id="UP001149090"/>
    </source>
</evidence>
<sequence>MENKEIINFLLNEKYKFSSSYISQRKKLLLNKLSSGNFDIEFRKKQYYSLRNILLSEKKKKKQKIIKQKKSKISPNKESKSPFGARNVPQKTEINRIEEYLEQNQEIEKLSFFGLEKETKTEKTDSNLDLIAEPREKKETTEEAYSFSGIHQLFDHNKDAITCLKFAHQNSDLLAFASLDGTLSIVASYLNPRVLGVLKGHTSGISDLDWSYSNEYIITTSYDKTIRCWSVSTMKCIRTIQDKTESLCIKFHPLNNNLFVVGFADSCLKMYNFSTGNLELKFDISSRRAAISTRKGSVKNIFEKDRQRKSSRHNQTNKNSPRVADKNPQIRPYFLISSNQKSSITSICFDKSGSFIFAGTSKGVLFTFRIDGINTFNAVQDAVMVSSFKLRRNKIRIKKTFKYTLPNEVAISSLQFSAPRVSRGYPVILANCLDDMIRIFQVDFASKKPGALTLFNSLSVKMQFYTCRSIFCPLVSTRKDVCIVSGSEDHSIYIFDITRHQKPVINNLQAHETPVIVADFSFDEALLASGDASGTVIIWKRKPIVSVDEKQKNNLNTKVSDSDSFSESSENFENFDYLRDAILNMK</sequence>
<dbReference type="PANTHER" id="PTHR22838">
    <property type="entry name" value="WD REPEAT PROTEIN 26-RELATED"/>
    <property type="match status" value="1"/>
</dbReference>
<evidence type="ECO:0000256" key="2">
    <source>
        <dbReference type="ARBA" id="ARBA00022737"/>
    </source>
</evidence>
<dbReference type="Gene3D" id="2.130.10.10">
    <property type="entry name" value="YVTN repeat-like/Quinoprotein amine dehydrogenase"/>
    <property type="match status" value="2"/>
</dbReference>
<dbReference type="Pfam" id="PF00400">
    <property type="entry name" value="WD40"/>
    <property type="match status" value="3"/>
</dbReference>
<accession>A0A9Q0R5W9</accession>
<dbReference type="EMBL" id="JAPDFW010000115">
    <property type="protein sequence ID" value="KAJ5068394.1"/>
    <property type="molecule type" value="Genomic_DNA"/>
</dbReference>
<proteinExistence type="predicted"/>
<dbReference type="InterPro" id="IPR015943">
    <property type="entry name" value="WD40/YVTN_repeat-like_dom_sf"/>
</dbReference>
<dbReference type="InterPro" id="IPR001680">
    <property type="entry name" value="WD40_rpt"/>
</dbReference>
<keyword evidence="1 3" id="KW-0853">WD repeat</keyword>
<dbReference type="OrthoDB" id="1932312at2759"/>
<name>A0A9Q0R5W9_ANAIG</name>
<feature type="repeat" description="WD" evidence="3">
    <location>
        <begin position="198"/>
        <end position="239"/>
    </location>
</feature>
<keyword evidence="6" id="KW-1185">Reference proteome</keyword>
<dbReference type="InterPro" id="IPR036322">
    <property type="entry name" value="WD40_repeat_dom_sf"/>
</dbReference>
<dbReference type="OMA" id="CELKERQ"/>
<keyword evidence="2" id="KW-0677">Repeat</keyword>
<dbReference type="SUPFAM" id="SSF50978">
    <property type="entry name" value="WD40 repeat-like"/>
    <property type="match status" value="1"/>
</dbReference>
<dbReference type="PANTHER" id="PTHR22838:SF4">
    <property type="entry name" value="WD REPEAT-CONTAINING PROTEIN 13"/>
    <property type="match status" value="1"/>
</dbReference>
<dbReference type="AlphaFoldDB" id="A0A9Q0R5W9"/>
<dbReference type="PROSITE" id="PS50294">
    <property type="entry name" value="WD_REPEATS_REGION"/>
    <property type="match status" value="1"/>
</dbReference>
<feature type="repeat" description="WD" evidence="3">
    <location>
        <begin position="508"/>
        <end position="540"/>
    </location>
</feature>
<evidence type="ECO:0000256" key="4">
    <source>
        <dbReference type="SAM" id="MobiDB-lite"/>
    </source>
</evidence>
<dbReference type="GO" id="GO:1990841">
    <property type="term" value="F:promoter-specific chromatin binding"/>
    <property type="evidence" value="ECO:0007669"/>
    <property type="project" value="TreeGrafter"/>
</dbReference>
<evidence type="ECO:0000313" key="5">
    <source>
        <dbReference type="EMBL" id="KAJ5068394.1"/>
    </source>
</evidence>
<dbReference type="InterPro" id="IPR051350">
    <property type="entry name" value="WD_repeat-ST_regulator"/>
</dbReference>
<evidence type="ECO:0000256" key="3">
    <source>
        <dbReference type="PROSITE-ProRule" id="PRU00221"/>
    </source>
</evidence>
<protein>
    <submittedName>
        <fullName evidence="5">Wd repeat-containing protein</fullName>
    </submittedName>
</protein>
<organism evidence="5 6">
    <name type="scientific">Anaeramoeba ignava</name>
    <name type="common">Anaerobic marine amoeba</name>
    <dbReference type="NCBI Taxonomy" id="1746090"/>
    <lineage>
        <taxon>Eukaryota</taxon>
        <taxon>Metamonada</taxon>
        <taxon>Anaeramoebidae</taxon>
        <taxon>Anaeramoeba</taxon>
    </lineage>
</organism>
<dbReference type="GO" id="GO:0005634">
    <property type="term" value="C:nucleus"/>
    <property type="evidence" value="ECO:0007669"/>
    <property type="project" value="TreeGrafter"/>
</dbReference>
<feature type="region of interest" description="Disordered" evidence="4">
    <location>
        <begin position="303"/>
        <end position="326"/>
    </location>
</feature>
<comment type="caution">
    <text evidence="5">The sequence shown here is derived from an EMBL/GenBank/DDBJ whole genome shotgun (WGS) entry which is preliminary data.</text>
</comment>